<dbReference type="Gene3D" id="3.30.1330.60">
    <property type="entry name" value="OmpA-like domain"/>
    <property type="match status" value="1"/>
</dbReference>
<evidence type="ECO:0000313" key="7">
    <source>
        <dbReference type="EMBL" id="RSK79359.1"/>
    </source>
</evidence>
<dbReference type="SUPFAM" id="SSF103088">
    <property type="entry name" value="OmpA-like"/>
    <property type="match status" value="1"/>
</dbReference>
<name>A0A0G4JHN4_9BURK</name>
<dbReference type="Pfam" id="PF00691">
    <property type="entry name" value="OmpA"/>
    <property type="match status" value="1"/>
</dbReference>
<keyword evidence="3" id="KW-0998">Cell outer membrane</keyword>
<dbReference type="InterPro" id="IPR050330">
    <property type="entry name" value="Bact_OuterMem_StrucFunc"/>
</dbReference>
<sequence>MNKFAKLAIVAATAVMAASAMAQNYVQTAPGPIAASKQAVNDNWVNGSGEWVWKNGSDELCWRDAYWTPATANAKCDGSIIAQAPAPAPTPVAPVAPVSQKVTYQADALFDFDKAILKPEGKAKLDDLAGKVQALNLEVVVATGYTDRIGSDKYNDRLSLRRAQAVKAYLVSKGVEANRVYTEGKGKRNPVTTGCNQKNRGQLIKCLAPDRRVEVEVVGTNK</sequence>
<dbReference type="EMBL" id="CABPSX010000007">
    <property type="protein sequence ID" value="VVG72447.1"/>
    <property type="molecule type" value="Genomic_DNA"/>
</dbReference>
<feature type="chain" id="PRO_5015039352" evidence="5">
    <location>
        <begin position="23"/>
        <end position="222"/>
    </location>
</feature>
<gene>
    <name evidence="7" type="ORF">EJE83_15140</name>
    <name evidence="8" type="ORF">PAP18089_03442</name>
</gene>
<dbReference type="Proteomes" id="UP000270216">
    <property type="component" value="Unassembled WGS sequence"/>
</dbReference>
<dbReference type="AlphaFoldDB" id="A0A0G4JHN4"/>
<dbReference type="CDD" id="cd07185">
    <property type="entry name" value="OmpA_C-like"/>
    <property type="match status" value="1"/>
</dbReference>
<evidence type="ECO:0000259" key="6">
    <source>
        <dbReference type="PROSITE" id="PS51123"/>
    </source>
</evidence>
<dbReference type="EMBL" id="RWHX01000027">
    <property type="protein sequence ID" value="RSK79359.1"/>
    <property type="molecule type" value="Genomic_DNA"/>
</dbReference>
<dbReference type="InterPro" id="IPR006665">
    <property type="entry name" value="OmpA-like"/>
</dbReference>
<dbReference type="InterPro" id="IPR036737">
    <property type="entry name" value="OmpA-like_sf"/>
</dbReference>
<evidence type="ECO:0000313" key="9">
    <source>
        <dbReference type="Proteomes" id="UP000270216"/>
    </source>
</evidence>
<feature type="domain" description="OmpA-like" evidence="6">
    <location>
        <begin position="98"/>
        <end position="221"/>
    </location>
</feature>
<evidence type="ECO:0000256" key="3">
    <source>
        <dbReference type="ARBA" id="ARBA00023237"/>
    </source>
</evidence>
<reference evidence="8 10" key="2">
    <citation type="submission" date="2019-08" db="EMBL/GenBank/DDBJ databases">
        <authorList>
            <person name="Peeters C."/>
        </authorList>
    </citation>
    <scope>NUCLEOTIDE SEQUENCE [LARGE SCALE GENOMIC DNA]</scope>
    <source>
        <strain evidence="8 10">LMG 18089</strain>
    </source>
</reference>
<dbReference type="PANTHER" id="PTHR30329:SF21">
    <property type="entry name" value="LIPOPROTEIN YIAD-RELATED"/>
    <property type="match status" value="1"/>
</dbReference>
<dbReference type="OrthoDB" id="1149075at2"/>
<evidence type="ECO:0000256" key="2">
    <source>
        <dbReference type="ARBA" id="ARBA00023136"/>
    </source>
</evidence>
<dbReference type="STRING" id="93218.XM39_15260"/>
<dbReference type="GO" id="GO:0009279">
    <property type="term" value="C:cell outer membrane"/>
    <property type="evidence" value="ECO:0007669"/>
    <property type="project" value="UniProtKB-SubCell"/>
</dbReference>
<evidence type="ECO:0000256" key="5">
    <source>
        <dbReference type="SAM" id="SignalP"/>
    </source>
</evidence>
<keyword evidence="5" id="KW-0732">Signal</keyword>
<organism evidence="8 10">
    <name type="scientific">Pandoraea apista</name>
    <dbReference type="NCBI Taxonomy" id="93218"/>
    <lineage>
        <taxon>Bacteria</taxon>
        <taxon>Pseudomonadati</taxon>
        <taxon>Pseudomonadota</taxon>
        <taxon>Betaproteobacteria</taxon>
        <taxon>Burkholderiales</taxon>
        <taxon>Burkholderiaceae</taxon>
        <taxon>Pandoraea</taxon>
    </lineage>
</organism>
<keyword evidence="2 4" id="KW-0472">Membrane</keyword>
<proteinExistence type="predicted"/>
<evidence type="ECO:0000256" key="4">
    <source>
        <dbReference type="PROSITE-ProRule" id="PRU00473"/>
    </source>
</evidence>
<dbReference type="NCBIfam" id="NF045787">
    <property type="entry name" value="OmpABordt"/>
    <property type="match status" value="1"/>
</dbReference>
<dbReference type="InterPro" id="IPR006664">
    <property type="entry name" value="OMP_bac"/>
</dbReference>
<dbReference type="PRINTS" id="PR01021">
    <property type="entry name" value="OMPADOMAIN"/>
</dbReference>
<comment type="subcellular location">
    <subcellularLocation>
        <location evidence="1">Cell outer membrane</location>
    </subcellularLocation>
</comment>
<dbReference type="RefSeq" id="WP_048628982.1">
    <property type="nucleotide sequence ID" value="NZ_CABPSX010000007.1"/>
</dbReference>
<evidence type="ECO:0000256" key="1">
    <source>
        <dbReference type="ARBA" id="ARBA00004442"/>
    </source>
</evidence>
<reference evidence="7 9" key="1">
    <citation type="submission" date="2018-12" db="EMBL/GenBank/DDBJ databases">
        <title>Whole genome sequence of a Pandoraea apista isolate from a patient with cystic fibrosis.</title>
        <authorList>
            <person name="Kenna D.T."/>
            <person name="Turton J.F."/>
        </authorList>
    </citation>
    <scope>NUCLEOTIDE SEQUENCE [LARGE SCALE GENOMIC DNA]</scope>
    <source>
        <strain evidence="7 9">Pa13324</strain>
    </source>
</reference>
<accession>A0A0G4JHN4</accession>
<dbReference type="GeneID" id="47015899"/>
<dbReference type="PROSITE" id="PS51123">
    <property type="entry name" value="OMPA_2"/>
    <property type="match status" value="1"/>
</dbReference>
<evidence type="ECO:0000313" key="8">
    <source>
        <dbReference type="EMBL" id="VVG72447.1"/>
    </source>
</evidence>
<dbReference type="Proteomes" id="UP000364291">
    <property type="component" value="Unassembled WGS sequence"/>
</dbReference>
<evidence type="ECO:0000313" key="10">
    <source>
        <dbReference type="Proteomes" id="UP000364291"/>
    </source>
</evidence>
<protein>
    <submittedName>
        <fullName evidence="8">Membrane protein</fullName>
    </submittedName>
    <submittedName>
        <fullName evidence="7">OmpA family protein</fullName>
    </submittedName>
</protein>
<dbReference type="PANTHER" id="PTHR30329">
    <property type="entry name" value="STATOR ELEMENT OF FLAGELLAR MOTOR COMPLEX"/>
    <property type="match status" value="1"/>
</dbReference>
<keyword evidence="9" id="KW-1185">Reference proteome</keyword>
<feature type="signal peptide" evidence="5">
    <location>
        <begin position="1"/>
        <end position="22"/>
    </location>
</feature>